<evidence type="ECO:0000256" key="3">
    <source>
        <dbReference type="ARBA" id="ARBA00022989"/>
    </source>
</evidence>
<feature type="transmembrane region" description="Helical" evidence="5">
    <location>
        <begin position="354"/>
        <end position="374"/>
    </location>
</feature>
<accession>A0ABU4ZRT8</accession>
<protein>
    <submittedName>
        <fullName evidence="7">MFS transporter</fullName>
    </submittedName>
</protein>
<feature type="transmembrane region" description="Helical" evidence="5">
    <location>
        <begin position="130"/>
        <end position="149"/>
    </location>
</feature>
<proteinExistence type="predicted"/>
<dbReference type="PANTHER" id="PTHR23501">
    <property type="entry name" value="MAJOR FACILITATOR SUPERFAMILY"/>
    <property type="match status" value="1"/>
</dbReference>
<keyword evidence="4 5" id="KW-0472">Membrane</keyword>
<dbReference type="RefSeq" id="WP_320236052.1">
    <property type="nucleotide sequence ID" value="NZ_JAVIJF010000023.1"/>
</dbReference>
<evidence type="ECO:0000313" key="7">
    <source>
        <dbReference type="EMBL" id="MDX8528119.1"/>
    </source>
</evidence>
<dbReference type="InterPro" id="IPR036259">
    <property type="entry name" value="MFS_trans_sf"/>
</dbReference>
<dbReference type="EMBL" id="JAVIJF010000023">
    <property type="protein sequence ID" value="MDX8528119.1"/>
    <property type="molecule type" value="Genomic_DNA"/>
</dbReference>
<feature type="transmembrane region" description="Helical" evidence="5">
    <location>
        <begin position="320"/>
        <end position="342"/>
    </location>
</feature>
<dbReference type="SUPFAM" id="SSF103473">
    <property type="entry name" value="MFS general substrate transporter"/>
    <property type="match status" value="1"/>
</dbReference>
<evidence type="ECO:0000313" key="8">
    <source>
        <dbReference type="Proteomes" id="UP001276840"/>
    </source>
</evidence>
<feature type="transmembrane region" description="Helical" evidence="5">
    <location>
        <begin position="380"/>
        <end position="404"/>
    </location>
</feature>
<dbReference type="Proteomes" id="UP001276840">
    <property type="component" value="Unassembled WGS sequence"/>
</dbReference>
<organism evidence="7 8">
    <name type="scientific">Mesorhizobium montanum</name>
    <dbReference type="NCBI Taxonomy" id="3072323"/>
    <lineage>
        <taxon>Bacteria</taxon>
        <taxon>Pseudomonadati</taxon>
        <taxon>Pseudomonadota</taxon>
        <taxon>Alphaproteobacteria</taxon>
        <taxon>Hyphomicrobiales</taxon>
        <taxon>Phyllobacteriaceae</taxon>
        <taxon>Mesorhizobium</taxon>
    </lineage>
</organism>
<evidence type="ECO:0000259" key="6">
    <source>
        <dbReference type="PROSITE" id="PS50850"/>
    </source>
</evidence>
<feature type="transmembrane region" description="Helical" evidence="5">
    <location>
        <begin position="455"/>
        <end position="479"/>
    </location>
</feature>
<feature type="transmembrane region" description="Helical" evidence="5">
    <location>
        <begin position="156"/>
        <end position="178"/>
    </location>
</feature>
<comment type="caution">
    <text evidence="7">The sequence shown here is derived from an EMBL/GenBank/DDBJ whole genome shotgun (WGS) entry which is preliminary data.</text>
</comment>
<evidence type="ECO:0000256" key="1">
    <source>
        <dbReference type="ARBA" id="ARBA00004141"/>
    </source>
</evidence>
<reference evidence="7 8" key="1">
    <citation type="submission" date="2023-08" db="EMBL/GenBank/DDBJ databases">
        <title>Implementing the SeqCode for naming new Mesorhizobium species isolated from Vachellia karroo root nodules.</title>
        <authorList>
            <person name="Van Lill M."/>
        </authorList>
    </citation>
    <scope>NUCLEOTIDE SEQUENCE [LARGE SCALE GENOMIC DNA]</scope>
    <source>
        <strain evidence="7 8">MSK 1335</strain>
    </source>
</reference>
<dbReference type="Gene3D" id="1.20.1250.20">
    <property type="entry name" value="MFS general substrate transporter like domains"/>
    <property type="match status" value="2"/>
</dbReference>
<dbReference type="InterPro" id="IPR011701">
    <property type="entry name" value="MFS"/>
</dbReference>
<feature type="transmembrane region" description="Helical" evidence="5">
    <location>
        <begin position="67"/>
        <end position="91"/>
    </location>
</feature>
<evidence type="ECO:0000256" key="2">
    <source>
        <dbReference type="ARBA" id="ARBA00022692"/>
    </source>
</evidence>
<dbReference type="Pfam" id="PF07690">
    <property type="entry name" value="MFS_1"/>
    <property type="match status" value="1"/>
</dbReference>
<feature type="transmembrane region" description="Helical" evidence="5">
    <location>
        <begin position="184"/>
        <end position="206"/>
    </location>
</feature>
<feature type="transmembrane region" description="Helical" evidence="5">
    <location>
        <begin position="226"/>
        <end position="246"/>
    </location>
</feature>
<gene>
    <name evidence="7" type="ORF">RFM68_26950</name>
</gene>
<comment type="subcellular location">
    <subcellularLocation>
        <location evidence="1">Membrane</location>
        <topology evidence="1">Multi-pass membrane protein</topology>
    </subcellularLocation>
</comment>
<dbReference type="PROSITE" id="PS50850">
    <property type="entry name" value="MFS"/>
    <property type="match status" value="1"/>
</dbReference>
<feature type="transmembrane region" description="Helical" evidence="5">
    <location>
        <begin position="252"/>
        <end position="271"/>
    </location>
</feature>
<keyword evidence="3 5" id="KW-1133">Transmembrane helix</keyword>
<feature type="domain" description="Major facilitator superfamily (MFS) profile" evidence="6">
    <location>
        <begin position="33"/>
        <end position="485"/>
    </location>
</feature>
<dbReference type="PANTHER" id="PTHR23501:SF154">
    <property type="entry name" value="MULTIDRUG-EFFLUX TRANSPORTER RV1634-RELATED"/>
    <property type="match status" value="1"/>
</dbReference>
<feature type="transmembrane region" description="Helical" evidence="5">
    <location>
        <begin position="103"/>
        <end position="124"/>
    </location>
</feature>
<feature type="transmembrane region" description="Helical" evidence="5">
    <location>
        <begin position="425"/>
        <end position="443"/>
    </location>
</feature>
<sequence length="489" mass="50136">MKAAVGNQEIDVTAAGGNKVNWRALWASGDLARFCFINLGILLYATNETMVATVMPAMVGELDGVQLVGWSLAIYELGAITAGAAAGRLVSYVSLRSNMTVAALLYAAGALVSAVAPSMIQFLAGRLIEGFGGGALVSLAFVSVERLFARSIWPQLFGVMSAIWGIAAFSGPMIGAIMVELLSWRWAVGIFALGGIAVALASLTVLNTAVASRPRASGDAAPPFPYGALACLALGVVLIATAGVDIAPLRSSLLLCLGLIGLALFVWVDALRPGSRLFPSNLFSWRSPVGTGMTMVAVFSVATCSFGIYGPLLLTTLHGIPLLTSGYIIAAESISWSILSILVANAPPERERSIILVGALMIACGIAGFAYTIPSGSIPLILLCALLQGGGFGVAWPFLTRIIVASAAPDEQTIASAAVPTMQRIGYAVGAAVAGIIANASGFSEGLSRGAAASVAGWLFLAFVPLGVFGCLAALKIFLATNQPRLAAG</sequence>
<name>A0ABU4ZRT8_9HYPH</name>
<feature type="transmembrane region" description="Helical" evidence="5">
    <location>
        <begin position="292"/>
        <end position="314"/>
    </location>
</feature>
<keyword evidence="2 5" id="KW-0812">Transmembrane</keyword>
<feature type="transmembrane region" description="Helical" evidence="5">
    <location>
        <begin position="31"/>
        <end position="47"/>
    </location>
</feature>
<evidence type="ECO:0000256" key="4">
    <source>
        <dbReference type="ARBA" id="ARBA00023136"/>
    </source>
</evidence>
<dbReference type="InterPro" id="IPR020846">
    <property type="entry name" value="MFS_dom"/>
</dbReference>
<keyword evidence="8" id="KW-1185">Reference proteome</keyword>
<evidence type="ECO:0000256" key="5">
    <source>
        <dbReference type="SAM" id="Phobius"/>
    </source>
</evidence>